<name>A0A077ZTV4_STYLE</name>
<reference evidence="1 2" key="1">
    <citation type="submission" date="2014-06" db="EMBL/GenBank/DDBJ databases">
        <authorList>
            <person name="Swart Estienne"/>
        </authorList>
    </citation>
    <scope>NUCLEOTIDE SEQUENCE [LARGE SCALE GENOMIC DNA]</scope>
    <source>
        <strain evidence="1 2">130c</strain>
    </source>
</reference>
<accession>A0A077ZTV4</accession>
<evidence type="ECO:0000313" key="2">
    <source>
        <dbReference type="Proteomes" id="UP000039865"/>
    </source>
</evidence>
<protein>
    <submittedName>
        <fullName evidence="1">Uncharacterized protein</fullName>
    </submittedName>
</protein>
<organism evidence="1 2">
    <name type="scientific">Stylonychia lemnae</name>
    <name type="common">Ciliate</name>
    <dbReference type="NCBI Taxonomy" id="5949"/>
    <lineage>
        <taxon>Eukaryota</taxon>
        <taxon>Sar</taxon>
        <taxon>Alveolata</taxon>
        <taxon>Ciliophora</taxon>
        <taxon>Intramacronucleata</taxon>
        <taxon>Spirotrichea</taxon>
        <taxon>Stichotrichia</taxon>
        <taxon>Sporadotrichida</taxon>
        <taxon>Oxytrichidae</taxon>
        <taxon>Stylonychinae</taxon>
        <taxon>Stylonychia</taxon>
    </lineage>
</organism>
<dbReference type="InParanoid" id="A0A077ZTV4"/>
<gene>
    <name evidence="1" type="primary">Contig8025.g8555</name>
    <name evidence="1" type="ORF">STYLEM_826</name>
</gene>
<dbReference type="EMBL" id="CCKQ01000780">
    <property type="protein sequence ID" value="CDW71876.1"/>
    <property type="molecule type" value="Genomic_DNA"/>
</dbReference>
<dbReference type="AlphaFoldDB" id="A0A077ZTV4"/>
<sequence>MIQPHAKHYSKKNNSLFQLVELNQSVDLLVDDEMEKQDLASTTQRVKIHQINEEFQSLVENKVDFDISQSENIDFQSSAHSKNNSDSAQMIRGIQDMVQLKNKQEMRKSTKITDSILKSAKKDKRFSIEDEETKDMLYKFLEVQSQSLSIKDHVQKLKDFTKSQKLKFLGMHTWFVYSDVLYNLEIKEDDEFLGEYQFGADLKVYSEFYKKNQPSKFKDEQGQELIQDFNIYQYRDDVEQWKQYKFQLVLYSIPFFQKVGTLNLPLETGHPNMIFRVIKHNKFLIHDNKSILILNLEKTLGKSAFTTKTIQLVTYQGQSEFDKQLSDSTQTQLLLSYIGKNELLLFGYDYYLEDKDDQSQLICNSPNTIINKGLIINRKELYKVEGTIKKLNIETQLHENFFNILQTQHAQFDSYNNQIYFYIDKTTAEGKDLFRVHLSERDHQVTHPIMEGQYANNPIDIYLNYIQDDYLICCFINSDDNSSKYLEIIKFDIQYQLKVLGYEQIEMKQIEKIQRKFLREIKKVPVNQQNKHLLISTMQLTATI</sequence>
<evidence type="ECO:0000313" key="1">
    <source>
        <dbReference type="EMBL" id="CDW71876.1"/>
    </source>
</evidence>
<proteinExistence type="predicted"/>
<keyword evidence="2" id="KW-1185">Reference proteome</keyword>
<dbReference type="Proteomes" id="UP000039865">
    <property type="component" value="Unassembled WGS sequence"/>
</dbReference>